<dbReference type="Proteomes" id="UP000324738">
    <property type="component" value="Unassembled WGS sequence"/>
</dbReference>
<dbReference type="CDD" id="cd02440">
    <property type="entry name" value="AdoMet_MTases"/>
    <property type="match status" value="1"/>
</dbReference>
<keyword evidence="7 12" id="KW-0808">Transferase</keyword>
<dbReference type="EMBL" id="VTWH01000002">
    <property type="protein sequence ID" value="KAA0970688.1"/>
    <property type="molecule type" value="Genomic_DNA"/>
</dbReference>
<evidence type="ECO:0000256" key="1">
    <source>
        <dbReference type="ARBA" id="ARBA00004496"/>
    </source>
</evidence>
<evidence type="ECO:0000256" key="6">
    <source>
        <dbReference type="ARBA" id="ARBA00022603"/>
    </source>
</evidence>
<dbReference type="InterPro" id="IPR000682">
    <property type="entry name" value="PCMT"/>
</dbReference>
<evidence type="ECO:0000256" key="7">
    <source>
        <dbReference type="ARBA" id="ARBA00022679"/>
    </source>
</evidence>
<evidence type="ECO:0000256" key="10">
    <source>
        <dbReference type="ARBA" id="ARBA00031323"/>
    </source>
</evidence>
<dbReference type="Gene3D" id="3.40.50.150">
    <property type="entry name" value="Vaccinia Virus protein VP39"/>
    <property type="match status" value="1"/>
</dbReference>
<evidence type="ECO:0000256" key="5">
    <source>
        <dbReference type="ARBA" id="ARBA00022490"/>
    </source>
</evidence>
<evidence type="ECO:0000256" key="9">
    <source>
        <dbReference type="ARBA" id="ARBA00030757"/>
    </source>
</evidence>
<dbReference type="GO" id="GO:0032259">
    <property type="term" value="P:methylation"/>
    <property type="evidence" value="ECO:0007669"/>
    <property type="project" value="UniProtKB-KW"/>
</dbReference>
<protein>
    <recommendedName>
        <fullName evidence="4">Protein-L-isoaspartate O-methyltransferase</fullName>
        <ecNumber evidence="3">2.1.1.77</ecNumber>
    </recommendedName>
    <alternativeName>
        <fullName evidence="11">L-isoaspartyl protein carboxyl methyltransferase</fullName>
    </alternativeName>
    <alternativeName>
        <fullName evidence="9">Protein L-isoaspartyl methyltransferase</fullName>
    </alternativeName>
    <alternativeName>
        <fullName evidence="10">Protein-beta-aspartate methyltransferase</fullName>
    </alternativeName>
</protein>
<evidence type="ECO:0000313" key="13">
    <source>
        <dbReference type="Proteomes" id="UP000324738"/>
    </source>
</evidence>
<comment type="subcellular location">
    <subcellularLocation>
        <location evidence="1">Cytoplasm</location>
    </subcellularLocation>
</comment>
<comment type="similarity">
    <text evidence="2">Belongs to the methyltransferase superfamily. L-isoaspartyl/D-aspartyl protein methyltransferase family.</text>
</comment>
<evidence type="ECO:0000313" key="12">
    <source>
        <dbReference type="EMBL" id="KAA0970688.1"/>
    </source>
</evidence>
<keyword evidence="13" id="KW-1185">Reference proteome</keyword>
<dbReference type="AlphaFoldDB" id="A0A5B0DWF0"/>
<dbReference type="EC" id="2.1.1.77" evidence="3"/>
<dbReference type="PANTHER" id="PTHR11579">
    <property type="entry name" value="PROTEIN-L-ISOASPARTATE O-METHYLTRANSFERASE"/>
    <property type="match status" value="1"/>
</dbReference>
<evidence type="ECO:0000256" key="11">
    <source>
        <dbReference type="ARBA" id="ARBA00031350"/>
    </source>
</evidence>
<evidence type="ECO:0000256" key="4">
    <source>
        <dbReference type="ARBA" id="ARBA00013346"/>
    </source>
</evidence>
<sequence length="216" mass="23655">MNVQETDREHLAAFLLAMRSQGGVEARLMEAVEAVPRRLFLPDIKGNVYTAESFPLPCGETIGSAELAWRCVMAMRIQPDSRILEIGTGSGYTTALLARMGARVTTLDRYKTLSKLAAQRMTTLGIENVTVLTEDGSLGWAEGGPYDRVIVHGVFEKLPKAFSDQMASHATLLCAIGPERGAQRLIRHEKAGSRFEEEVVGTVWWVPLKAGLAARL</sequence>
<keyword evidence="5" id="KW-0963">Cytoplasm</keyword>
<dbReference type="PANTHER" id="PTHR11579:SF0">
    <property type="entry name" value="PROTEIN-L-ISOASPARTATE(D-ASPARTATE) O-METHYLTRANSFERASE"/>
    <property type="match status" value="1"/>
</dbReference>
<proteinExistence type="inferred from homology"/>
<accession>A0A5B0DWF0</accession>
<dbReference type="GO" id="GO:0005737">
    <property type="term" value="C:cytoplasm"/>
    <property type="evidence" value="ECO:0007669"/>
    <property type="project" value="UniProtKB-SubCell"/>
</dbReference>
<dbReference type="Pfam" id="PF01135">
    <property type="entry name" value="PCMT"/>
    <property type="match status" value="1"/>
</dbReference>
<evidence type="ECO:0000256" key="2">
    <source>
        <dbReference type="ARBA" id="ARBA00005369"/>
    </source>
</evidence>
<dbReference type="GO" id="GO:0004719">
    <property type="term" value="F:protein-L-isoaspartate (D-aspartate) O-methyltransferase activity"/>
    <property type="evidence" value="ECO:0007669"/>
    <property type="project" value="UniProtKB-EC"/>
</dbReference>
<name>A0A5B0DWF0_9HYPH</name>
<comment type="caution">
    <text evidence="12">The sequence shown here is derived from an EMBL/GenBank/DDBJ whole genome shotgun (WGS) entry which is preliminary data.</text>
</comment>
<reference evidence="12 13" key="1">
    <citation type="submission" date="2019-08" db="EMBL/GenBank/DDBJ databases">
        <title>Aureimonas fodiniaquatilis sp. nov., isolated from a coal mine wastewater.</title>
        <authorList>
            <person name="Kim W."/>
        </authorList>
    </citation>
    <scope>NUCLEOTIDE SEQUENCE [LARGE SCALE GENOMIC DNA]</scope>
    <source>
        <strain evidence="12 13">CAU 1482</strain>
    </source>
</reference>
<dbReference type="SUPFAM" id="SSF53335">
    <property type="entry name" value="S-adenosyl-L-methionine-dependent methyltransferases"/>
    <property type="match status" value="1"/>
</dbReference>
<keyword evidence="8" id="KW-0949">S-adenosyl-L-methionine</keyword>
<dbReference type="InterPro" id="IPR029063">
    <property type="entry name" value="SAM-dependent_MTases_sf"/>
</dbReference>
<keyword evidence="6 12" id="KW-0489">Methyltransferase</keyword>
<dbReference type="NCBIfam" id="NF001453">
    <property type="entry name" value="PRK00312.1"/>
    <property type="match status" value="1"/>
</dbReference>
<evidence type="ECO:0000256" key="8">
    <source>
        <dbReference type="ARBA" id="ARBA00022691"/>
    </source>
</evidence>
<organism evidence="12 13">
    <name type="scientific">Aureimonas fodinaquatilis</name>
    <dbReference type="NCBI Taxonomy" id="2565783"/>
    <lineage>
        <taxon>Bacteria</taxon>
        <taxon>Pseudomonadati</taxon>
        <taxon>Pseudomonadota</taxon>
        <taxon>Alphaproteobacteria</taxon>
        <taxon>Hyphomicrobiales</taxon>
        <taxon>Aurantimonadaceae</taxon>
        <taxon>Aureimonas</taxon>
    </lineage>
</organism>
<gene>
    <name evidence="12" type="ORF">FPY71_09375</name>
</gene>
<evidence type="ECO:0000256" key="3">
    <source>
        <dbReference type="ARBA" id="ARBA00011890"/>
    </source>
</evidence>